<feature type="domain" description="Beta-galactosidase" evidence="10">
    <location>
        <begin position="409"/>
        <end position="587"/>
    </location>
</feature>
<evidence type="ECO:0000259" key="10">
    <source>
        <dbReference type="SMART" id="SM01029"/>
    </source>
</evidence>
<gene>
    <name evidence="11" type="ORF">FOMPIDRAFT_101906</name>
</gene>
<name>S8DTS6_FOMSC</name>
<dbReference type="Proteomes" id="UP000015241">
    <property type="component" value="Unassembled WGS sequence"/>
</dbReference>
<dbReference type="EMBL" id="KE504227">
    <property type="protein sequence ID" value="EPS94628.1"/>
    <property type="molecule type" value="Genomic_DNA"/>
</dbReference>
<dbReference type="SUPFAM" id="SSF117100">
    <property type="entry name" value="Beta-galactosidase LacA, domain 3"/>
    <property type="match status" value="1"/>
</dbReference>
<accession>S8DTS6</accession>
<dbReference type="InterPro" id="IPR031330">
    <property type="entry name" value="Gly_Hdrlase_35_cat"/>
</dbReference>
<dbReference type="STRING" id="743788.S8DTS6"/>
<comment type="catalytic activity">
    <reaction evidence="1">
        <text>Hydrolysis of terminal non-reducing beta-D-galactose residues in beta-D-galactosides.</text>
        <dbReference type="EC" id="3.2.1.23"/>
    </reaction>
</comment>
<evidence type="ECO:0000256" key="2">
    <source>
        <dbReference type="ARBA" id="ARBA00009809"/>
    </source>
</evidence>
<comment type="similarity">
    <text evidence="2 8">Belongs to the glycosyl hydrolase 35 family.</text>
</comment>
<feature type="chain" id="PRO_5004562518" description="beta-galactosidase" evidence="9">
    <location>
        <begin position="26"/>
        <end position="1012"/>
    </location>
</feature>
<feature type="signal peptide" evidence="9">
    <location>
        <begin position="1"/>
        <end position="25"/>
    </location>
</feature>
<dbReference type="InterPro" id="IPR008979">
    <property type="entry name" value="Galactose-bd-like_sf"/>
</dbReference>
<evidence type="ECO:0000256" key="6">
    <source>
        <dbReference type="ARBA" id="ARBA00023180"/>
    </source>
</evidence>
<dbReference type="OrthoDB" id="1657402at2759"/>
<dbReference type="FunFam" id="3.20.20.80:FF:000040">
    <property type="entry name" value="Beta-galactosidase A"/>
    <property type="match status" value="1"/>
</dbReference>
<dbReference type="Pfam" id="PF01301">
    <property type="entry name" value="Glyco_hydro_35"/>
    <property type="match status" value="1"/>
</dbReference>
<keyword evidence="4 9" id="KW-0732">Signal</keyword>
<dbReference type="Pfam" id="PF10435">
    <property type="entry name" value="BetaGal_dom2"/>
    <property type="match status" value="1"/>
</dbReference>
<dbReference type="InterPro" id="IPR001944">
    <property type="entry name" value="Glycoside_Hdrlase_35"/>
</dbReference>
<keyword evidence="6" id="KW-0325">Glycoprotein</keyword>
<evidence type="ECO:0000256" key="4">
    <source>
        <dbReference type="ARBA" id="ARBA00022729"/>
    </source>
</evidence>
<dbReference type="HOGENOM" id="CLU_005732_2_0_1"/>
<dbReference type="InParanoid" id="S8DTS6"/>
<evidence type="ECO:0000256" key="5">
    <source>
        <dbReference type="ARBA" id="ARBA00022801"/>
    </source>
</evidence>
<dbReference type="InterPro" id="IPR037110">
    <property type="entry name" value="Betagal_dom2_sf"/>
</dbReference>
<proteinExistence type="inferred from homology"/>
<dbReference type="eggNOG" id="KOG0496">
    <property type="taxonomic scope" value="Eukaryota"/>
</dbReference>
<sequence length="1012" mass="110268">MLWQRHSSWALPLLPLLVALTDSLAVLPSHAAKLHGHNSFQNIRVRTDPPKQSDNYTQAVQWDNYTLYLNDQPMFLHSGEFHSFRLPVPDLWLDVFQKMAAAGLNGVSVYIHWGVSNPAPGVLDFNDWRALQPIHDAAKQAGLFVTFRPGPYINAETNAGGFALWATSQVASTLRTNATDYHNAWAPYISEIARSVSDNEVTEGGPVLLLQNDNEYSQSAVTGAYFEQLEAAYRDAGVLIPLTYNDPGPRKNFVNGSGAVNIYGVDAYPNGFDCSNPHVWKPLITTYHEYHEETNPSQPWYMPEFQGGAFDPWGGPGYDACHTLTGPDFMNVFYKNNWAANEKLVSYYMVFGGTSWGGLPEPTVYSSYDYGAPIRETRALSDKYDELKLQGLFLRSSPDFRKTDWVGDTNTTMPGVAVNGSDVYVTLLRNPDTGAGFYIARQVDTSSTAEVEFRISVPTSAGTLSLPQKATSIALNGRQSKMLVTDYTYGTQSSVLYSTASILFAGAIGERDVLFLYGDSDQTHEVSLTLKGNGRQASVSVASFDGPAGHSRHVTVTLRPGIEGVVTLWASESQLVLYADPIAAATFWAPVIPSASAAAFNNYWQFGSNETVLVGGPYLVRNASISEGHLALRGDLNQSTYLTVVAPERVTSVSWNGDDVKTSRLNNSVLAGRLLTEVSVESIRVPELAGWKYADSLPEVHADYSDSEWIVANHTSTHISPAMRYGDGRVLFGCDYGFCENIVLWRGHFNGTGLEKSVNLSIAGGKGFAGSVWFNDRFLNSTWSISAEQVDGVYTFPEDAVLVGQDNVITVVQDNSGNNEGSTAKSPRGISGFQLNGGNFTEWRVQGKLGGYTGYPDKVRGVLNEGGLYGERQGWHLPGFDTTNWTGRDLSEGLPGAGVGFFVTTVDLSLPDGTDAAISFQYDTTNTTYRALLFVNGWNYGKRVANMGPQTKFPVPPGILDHNGTNTIAVALWQLTNEPVSPTLRLVVDAVVDGGVGSVHTNNPAWAPRDAV</sequence>
<evidence type="ECO:0000256" key="8">
    <source>
        <dbReference type="RuleBase" id="RU003679"/>
    </source>
</evidence>
<dbReference type="Gene3D" id="3.20.20.80">
    <property type="entry name" value="Glycosidases"/>
    <property type="match status" value="1"/>
</dbReference>
<dbReference type="EC" id="3.2.1.23" evidence="3"/>
<dbReference type="Gene3D" id="2.60.120.260">
    <property type="entry name" value="Galactose-binding domain-like"/>
    <property type="match status" value="2"/>
</dbReference>
<organism evidence="11 12">
    <name type="scientific">Fomitopsis schrenkii</name>
    <name type="common">Brown rot fungus</name>
    <dbReference type="NCBI Taxonomy" id="2126942"/>
    <lineage>
        <taxon>Eukaryota</taxon>
        <taxon>Fungi</taxon>
        <taxon>Dikarya</taxon>
        <taxon>Basidiomycota</taxon>
        <taxon>Agaricomycotina</taxon>
        <taxon>Agaricomycetes</taxon>
        <taxon>Polyporales</taxon>
        <taxon>Fomitopsis</taxon>
    </lineage>
</organism>
<dbReference type="InterPro" id="IPR025972">
    <property type="entry name" value="BetaGal_dom3"/>
</dbReference>
<keyword evidence="12" id="KW-1185">Reference proteome</keyword>
<dbReference type="SUPFAM" id="SSF49785">
    <property type="entry name" value="Galactose-binding domain-like"/>
    <property type="match status" value="2"/>
</dbReference>
<dbReference type="AlphaFoldDB" id="S8DTS6"/>
<dbReference type="InterPro" id="IPR017853">
    <property type="entry name" value="GH"/>
</dbReference>
<evidence type="ECO:0000313" key="11">
    <source>
        <dbReference type="EMBL" id="EPS94628.1"/>
    </source>
</evidence>
<dbReference type="PRINTS" id="PR00742">
    <property type="entry name" value="GLHYDRLASE35"/>
</dbReference>
<keyword evidence="7" id="KW-0326">Glycosidase</keyword>
<dbReference type="SMART" id="SM01029">
    <property type="entry name" value="BetaGal_dom2"/>
    <property type="match status" value="1"/>
</dbReference>
<dbReference type="GO" id="GO:0005975">
    <property type="term" value="P:carbohydrate metabolic process"/>
    <property type="evidence" value="ECO:0007669"/>
    <property type="project" value="InterPro"/>
</dbReference>
<dbReference type="GO" id="GO:0004565">
    <property type="term" value="F:beta-galactosidase activity"/>
    <property type="evidence" value="ECO:0007669"/>
    <property type="project" value="UniProtKB-EC"/>
</dbReference>
<dbReference type="Gene3D" id="2.60.390.10">
    <property type="entry name" value="Beta-galactosidase, domain 3"/>
    <property type="match status" value="1"/>
</dbReference>
<evidence type="ECO:0000256" key="9">
    <source>
        <dbReference type="SAM" id="SignalP"/>
    </source>
</evidence>
<protein>
    <recommendedName>
        <fullName evidence="3">beta-galactosidase</fullName>
        <ecNumber evidence="3">3.2.1.23</ecNumber>
    </recommendedName>
</protein>
<reference evidence="11 12" key="1">
    <citation type="journal article" date="2012" name="Science">
        <title>The Paleozoic origin of enzymatic lignin decomposition reconstructed from 31 fungal genomes.</title>
        <authorList>
            <person name="Floudas D."/>
            <person name="Binder M."/>
            <person name="Riley R."/>
            <person name="Barry K."/>
            <person name="Blanchette R.A."/>
            <person name="Henrissat B."/>
            <person name="Martinez A.T."/>
            <person name="Otillar R."/>
            <person name="Spatafora J.W."/>
            <person name="Yadav J.S."/>
            <person name="Aerts A."/>
            <person name="Benoit I."/>
            <person name="Boyd A."/>
            <person name="Carlson A."/>
            <person name="Copeland A."/>
            <person name="Coutinho P.M."/>
            <person name="de Vries R.P."/>
            <person name="Ferreira P."/>
            <person name="Findley K."/>
            <person name="Foster B."/>
            <person name="Gaskell J."/>
            <person name="Glotzer D."/>
            <person name="Gorecki P."/>
            <person name="Heitman J."/>
            <person name="Hesse C."/>
            <person name="Hori C."/>
            <person name="Igarashi K."/>
            <person name="Jurgens J.A."/>
            <person name="Kallen N."/>
            <person name="Kersten P."/>
            <person name="Kohler A."/>
            <person name="Kuees U."/>
            <person name="Kumar T.K.A."/>
            <person name="Kuo A."/>
            <person name="LaButti K."/>
            <person name="Larrondo L.F."/>
            <person name="Lindquist E."/>
            <person name="Ling A."/>
            <person name="Lombard V."/>
            <person name="Lucas S."/>
            <person name="Lundell T."/>
            <person name="Martin R."/>
            <person name="McLaughlin D.J."/>
            <person name="Morgenstern I."/>
            <person name="Morin E."/>
            <person name="Murat C."/>
            <person name="Nagy L.G."/>
            <person name="Nolan M."/>
            <person name="Ohm R.A."/>
            <person name="Patyshakuliyeva A."/>
            <person name="Rokas A."/>
            <person name="Ruiz-Duenas F.J."/>
            <person name="Sabat G."/>
            <person name="Salamov A."/>
            <person name="Samejima M."/>
            <person name="Schmutz J."/>
            <person name="Slot J.C."/>
            <person name="St John F."/>
            <person name="Stenlid J."/>
            <person name="Sun H."/>
            <person name="Sun S."/>
            <person name="Syed K."/>
            <person name="Tsang A."/>
            <person name="Wiebenga A."/>
            <person name="Young D."/>
            <person name="Pisabarro A."/>
            <person name="Eastwood D.C."/>
            <person name="Martin F."/>
            <person name="Cullen D."/>
            <person name="Grigoriev I.V."/>
            <person name="Hibbett D.S."/>
        </authorList>
    </citation>
    <scope>NUCLEOTIDE SEQUENCE</scope>
    <source>
        <strain evidence="12">FP-58527</strain>
    </source>
</reference>
<keyword evidence="5" id="KW-0378">Hydrolase</keyword>
<dbReference type="InterPro" id="IPR036833">
    <property type="entry name" value="BetaGal_dom3_sf"/>
</dbReference>
<dbReference type="PANTHER" id="PTHR23421">
    <property type="entry name" value="BETA-GALACTOSIDASE RELATED"/>
    <property type="match status" value="1"/>
</dbReference>
<dbReference type="Pfam" id="PF13363">
    <property type="entry name" value="BetaGal_dom3"/>
    <property type="match status" value="1"/>
</dbReference>
<dbReference type="SUPFAM" id="SSF51445">
    <property type="entry name" value="(Trans)glycosidases"/>
    <property type="match status" value="1"/>
</dbReference>
<evidence type="ECO:0000313" key="12">
    <source>
        <dbReference type="Proteomes" id="UP000015241"/>
    </source>
</evidence>
<dbReference type="Gene3D" id="2.102.20.10">
    <property type="entry name" value="Beta-galactosidase, domain 2"/>
    <property type="match status" value="1"/>
</dbReference>
<evidence type="ECO:0000256" key="1">
    <source>
        <dbReference type="ARBA" id="ARBA00001412"/>
    </source>
</evidence>
<dbReference type="InterPro" id="IPR025300">
    <property type="entry name" value="BetaGal_jelly_roll_dom"/>
</dbReference>
<dbReference type="SUPFAM" id="SSF51011">
    <property type="entry name" value="Glycosyl hydrolase domain"/>
    <property type="match status" value="1"/>
</dbReference>
<evidence type="ECO:0000256" key="7">
    <source>
        <dbReference type="ARBA" id="ARBA00023295"/>
    </source>
</evidence>
<dbReference type="InterPro" id="IPR018954">
    <property type="entry name" value="Betagal_dom2"/>
</dbReference>
<dbReference type="Pfam" id="PF13364">
    <property type="entry name" value="BetaGal_ABD2"/>
    <property type="match status" value="2"/>
</dbReference>
<evidence type="ECO:0000256" key="3">
    <source>
        <dbReference type="ARBA" id="ARBA00012756"/>
    </source>
</evidence>